<reference evidence="3 4" key="1">
    <citation type="journal article" date="2020" name="BMC Genomics">
        <title>Intraspecific diversification of the crop wild relative Brassica cretica Lam. using demographic model selection.</title>
        <authorList>
            <person name="Kioukis A."/>
            <person name="Michalopoulou V.A."/>
            <person name="Briers L."/>
            <person name="Pirintsos S."/>
            <person name="Studholme D.J."/>
            <person name="Pavlidis P."/>
            <person name="Sarris P.F."/>
        </authorList>
    </citation>
    <scope>NUCLEOTIDE SEQUENCE [LARGE SCALE GENOMIC DNA]</scope>
    <source>
        <strain evidence="4">cv. PFS-1207/04</strain>
    </source>
</reference>
<organism evidence="3 4">
    <name type="scientific">Brassica cretica</name>
    <name type="common">Mustard</name>
    <dbReference type="NCBI Taxonomy" id="69181"/>
    <lineage>
        <taxon>Eukaryota</taxon>
        <taxon>Viridiplantae</taxon>
        <taxon>Streptophyta</taxon>
        <taxon>Embryophyta</taxon>
        <taxon>Tracheophyta</taxon>
        <taxon>Spermatophyta</taxon>
        <taxon>Magnoliopsida</taxon>
        <taxon>eudicotyledons</taxon>
        <taxon>Gunneridae</taxon>
        <taxon>Pentapetalae</taxon>
        <taxon>rosids</taxon>
        <taxon>malvids</taxon>
        <taxon>Brassicales</taxon>
        <taxon>Brassicaceae</taxon>
        <taxon>Brassiceae</taxon>
        <taxon>Brassica</taxon>
    </lineage>
</organism>
<feature type="coiled-coil region" evidence="1">
    <location>
        <begin position="331"/>
        <end position="358"/>
    </location>
</feature>
<dbReference type="Proteomes" id="UP000266723">
    <property type="component" value="Unassembled WGS sequence"/>
</dbReference>
<evidence type="ECO:0000313" key="3">
    <source>
        <dbReference type="EMBL" id="KAF3564032.1"/>
    </source>
</evidence>
<evidence type="ECO:0000256" key="2">
    <source>
        <dbReference type="SAM" id="MobiDB-lite"/>
    </source>
</evidence>
<feature type="region of interest" description="Disordered" evidence="2">
    <location>
        <begin position="307"/>
        <end position="329"/>
    </location>
</feature>
<proteinExistence type="predicted"/>
<evidence type="ECO:0000313" key="4">
    <source>
        <dbReference type="Proteomes" id="UP000266723"/>
    </source>
</evidence>
<protein>
    <submittedName>
        <fullName evidence="3">Uncharacterized protein</fullName>
    </submittedName>
</protein>
<feature type="region of interest" description="Disordered" evidence="2">
    <location>
        <begin position="48"/>
        <end position="77"/>
    </location>
</feature>
<comment type="caution">
    <text evidence="3">The sequence shown here is derived from an EMBL/GenBank/DDBJ whole genome shotgun (WGS) entry which is preliminary data.</text>
</comment>
<gene>
    <name evidence="3" type="ORF">DY000_02015454</name>
</gene>
<keyword evidence="1" id="KW-0175">Coiled coil</keyword>
<evidence type="ECO:0000256" key="1">
    <source>
        <dbReference type="SAM" id="Coils"/>
    </source>
</evidence>
<name>A0ABQ7CXC2_BRACR</name>
<sequence length="394" mass="45669">MVHHSICFKTEELLNHQERLDTDSLFTEACGRGTRFYCPFTRANRPSIDTRVPPSIDIRSQPPSTVREKSKQNNNYLTPDGFGIFRDPYGYAKSVDGHALQHQQRVANKFYNTYGEVDDRFKPKYRQHTRPSIDIGDPTSIDRRPEFGKRAYDRDGTRRFHWEYKDENEVYRDDHGHARDVDGHIIRVSKDDIRNLLERASKDEHSYLCLPEHARSFTQTKLVPEIYTKDEINDMLYGICGAQEKNEDDFQMKLDGVYSPLNDSISWLTTCMEEMMQDIASMQAQRAAKATTPASIDRSISASINIDFPKSIDDDPSPQNPMKSQPDSYTRAEIDQMVEEINKTLGAAEERLDKISDDIYFPWDITISSLTSQREAMQKKIMEIQRYIARRPEA</sequence>
<keyword evidence="4" id="KW-1185">Reference proteome</keyword>
<dbReference type="EMBL" id="QGKV02000759">
    <property type="protein sequence ID" value="KAF3564032.1"/>
    <property type="molecule type" value="Genomic_DNA"/>
</dbReference>
<accession>A0ABQ7CXC2</accession>